<proteinExistence type="predicted"/>
<evidence type="ECO:0000313" key="2">
    <source>
        <dbReference type="Proteomes" id="UP000632289"/>
    </source>
</evidence>
<dbReference type="RefSeq" id="WP_191208908.1">
    <property type="nucleotide sequence ID" value="NZ_BAABKL010000018.1"/>
</dbReference>
<dbReference type="EMBL" id="JACXYU010000003">
    <property type="protein sequence ID" value="MBD3931604.1"/>
    <property type="molecule type" value="Genomic_DNA"/>
</dbReference>
<reference evidence="1" key="1">
    <citation type="submission" date="2020-09" db="EMBL/GenBank/DDBJ databases">
        <title>Secondary metabolite and genome analysis of marine Streptomyces chumphonensis KK1-2T.</title>
        <authorList>
            <person name="Phongsopitanun W."/>
            <person name="Kanchanasin P."/>
            <person name="Pittayakhajonwut P."/>
            <person name="Suwanborirux K."/>
            <person name="Tanasupawat S."/>
        </authorList>
    </citation>
    <scope>NUCLEOTIDE SEQUENCE</scope>
    <source>
        <strain evidence="1">KK1-2</strain>
    </source>
</reference>
<dbReference type="Proteomes" id="UP000632289">
    <property type="component" value="Unassembled WGS sequence"/>
</dbReference>
<name>A0A927ICG6_9ACTN</name>
<dbReference type="AlphaFoldDB" id="A0A927ICG6"/>
<keyword evidence="2" id="KW-1185">Reference proteome</keyword>
<protein>
    <submittedName>
        <fullName evidence="1">Histidine phosphatase family protein</fullName>
    </submittedName>
</protein>
<evidence type="ECO:0000313" key="1">
    <source>
        <dbReference type="EMBL" id="MBD3931604.1"/>
    </source>
</evidence>
<comment type="caution">
    <text evidence="1">The sequence shown here is derived from an EMBL/GenBank/DDBJ whole genome shotgun (WGS) entry which is preliminary data.</text>
</comment>
<dbReference type="Gene3D" id="3.40.50.1240">
    <property type="entry name" value="Phosphoglycerate mutase-like"/>
    <property type="match status" value="1"/>
</dbReference>
<sequence length="188" mass="20069">MRARLTLLAAARSAPLLDARFDDDRPLDDAGWRELHRRVSALAPLAAAELRYCSPSTGCRETGRALGLAPLAQPALRDCDMGRWHGLTLREVTAHEPRAVAAWLSDPFVAPHGGESLAAFIARVGSWLDTRPLDAEGSIVAVAEPAVVRAALCHALTAAPGTYWHLDVRPLAAVTLTGRAGQWSLSVA</sequence>
<organism evidence="1 2">
    <name type="scientific">Streptomyces chumphonensis</name>
    <dbReference type="NCBI Taxonomy" id="1214925"/>
    <lineage>
        <taxon>Bacteria</taxon>
        <taxon>Bacillati</taxon>
        <taxon>Actinomycetota</taxon>
        <taxon>Actinomycetes</taxon>
        <taxon>Kitasatosporales</taxon>
        <taxon>Streptomycetaceae</taxon>
        <taxon>Streptomyces</taxon>
    </lineage>
</organism>
<accession>A0A927ICG6</accession>
<gene>
    <name evidence="1" type="ORF">IF129_08505</name>
</gene>
<dbReference type="Pfam" id="PF00300">
    <property type="entry name" value="His_Phos_1"/>
    <property type="match status" value="1"/>
</dbReference>
<dbReference type="SUPFAM" id="SSF53254">
    <property type="entry name" value="Phosphoglycerate mutase-like"/>
    <property type="match status" value="1"/>
</dbReference>
<dbReference type="InterPro" id="IPR029033">
    <property type="entry name" value="His_PPase_superfam"/>
</dbReference>
<dbReference type="InterPro" id="IPR013078">
    <property type="entry name" value="His_Pase_superF_clade-1"/>
</dbReference>